<reference evidence="3" key="1">
    <citation type="submission" date="2021-01" db="EMBL/GenBank/DDBJ databases">
        <title>Genome public.</title>
        <authorList>
            <person name="Liu C."/>
            <person name="Sun Q."/>
        </authorList>
    </citation>
    <scope>NUCLEOTIDE SEQUENCE [LARGE SCALE GENOMIC DNA]</scope>
    <source>
        <strain evidence="3">YIM B02505</strain>
    </source>
</reference>
<evidence type="ECO:0000313" key="2">
    <source>
        <dbReference type="EMBL" id="MBK1813286.1"/>
    </source>
</evidence>
<keyword evidence="1" id="KW-0812">Transmembrane</keyword>
<dbReference type="RefSeq" id="WP_200273234.1">
    <property type="nucleotide sequence ID" value="NZ_JAENHN010000059.1"/>
</dbReference>
<sequence>MRKKYVIFALIYIVISIVNILYPNIFTNEDSIFQTKTGKYYAKSSHIGNGSKVDVSWDISISDKDTRKNVIENSNNSELLHNFKTVIIDIKKTKANAISSSILVILLICHSAYFFADKSIKFNKFMKLLVILPLLILSFVIINMEQESLGNLKNYEKSVEYTYSLIQ</sequence>
<protein>
    <submittedName>
        <fullName evidence="2">Uncharacterized protein</fullName>
    </submittedName>
</protein>
<keyword evidence="1" id="KW-1133">Transmembrane helix</keyword>
<organism evidence="2 3">
    <name type="scientific">Clostridium yunnanense</name>
    <dbReference type="NCBI Taxonomy" id="2800325"/>
    <lineage>
        <taxon>Bacteria</taxon>
        <taxon>Bacillati</taxon>
        <taxon>Bacillota</taxon>
        <taxon>Clostridia</taxon>
        <taxon>Eubacteriales</taxon>
        <taxon>Clostridiaceae</taxon>
        <taxon>Clostridium</taxon>
    </lineage>
</organism>
<dbReference type="EMBL" id="JAENHN010000059">
    <property type="protein sequence ID" value="MBK1813286.1"/>
    <property type="molecule type" value="Genomic_DNA"/>
</dbReference>
<accession>A0ABS1EV74</accession>
<dbReference type="Proteomes" id="UP000596739">
    <property type="component" value="Unassembled WGS sequence"/>
</dbReference>
<proteinExistence type="predicted"/>
<feature type="transmembrane region" description="Helical" evidence="1">
    <location>
        <begin position="5"/>
        <end position="22"/>
    </location>
</feature>
<feature type="transmembrane region" description="Helical" evidence="1">
    <location>
        <begin position="97"/>
        <end position="116"/>
    </location>
</feature>
<evidence type="ECO:0000313" key="3">
    <source>
        <dbReference type="Proteomes" id="UP000596739"/>
    </source>
</evidence>
<comment type="caution">
    <text evidence="2">The sequence shown here is derived from an EMBL/GenBank/DDBJ whole genome shotgun (WGS) entry which is preliminary data.</text>
</comment>
<keyword evidence="3" id="KW-1185">Reference proteome</keyword>
<keyword evidence="1" id="KW-0472">Membrane</keyword>
<gene>
    <name evidence="2" type="ORF">JHL18_21930</name>
</gene>
<feature type="transmembrane region" description="Helical" evidence="1">
    <location>
        <begin position="128"/>
        <end position="144"/>
    </location>
</feature>
<evidence type="ECO:0000256" key="1">
    <source>
        <dbReference type="SAM" id="Phobius"/>
    </source>
</evidence>
<name>A0ABS1EV74_9CLOT</name>